<dbReference type="SUPFAM" id="SSF50129">
    <property type="entry name" value="GroES-like"/>
    <property type="match status" value="1"/>
</dbReference>
<dbReference type="SUPFAM" id="SSF51735">
    <property type="entry name" value="NAD(P)-binding Rossmann-fold domains"/>
    <property type="match status" value="1"/>
</dbReference>
<evidence type="ECO:0000256" key="1">
    <source>
        <dbReference type="ARBA" id="ARBA00008072"/>
    </source>
</evidence>
<dbReference type="AlphaFoldDB" id="A0AAD6GHU8"/>
<dbReference type="EMBL" id="JAQIZZ010000003">
    <property type="protein sequence ID" value="KAJ5546256.1"/>
    <property type="molecule type" value="Genomic_DNA"/>
</dbReference>
<dbReference type="PANTHER" id="PTHR45348">
    <property type="entry name" value="HYPOTHETICAL OXIDOREDUCTASE (EUROFUNG)"/>
    <property type="match status" value="1"/>
</dbReference>
<evidence type="ECO:0000313" key="5">
    <source>
        <dbReference type="Proteomes" id="UP001220324"/>
    </source>
</evidence>
<feature type="domain" description="Enoyl reductase (ER)" evidence="3">
    <location>
        <begin position="14"/>
        <end position="336"/>
    </location>
</feature>
<gene>
    <name evidence="4" type="ORF">N7494_003841</name>
</gene>
<dbReference type="Proteomes" id="UP001220324">
    <property type="component" value="Unassembled WGS sequence"/>
</dbReference>
<reference evidence="4 5" key="1">
    <citation type="journal article" date="2023" name="IMA Fungus">
        <title>Comparative genomic study of the Penicillium genus elucidates a diverse pangenome and 15 lateral gene transfer events.</title>
        <authorList>
            <person name="Petersen C."/>
            <person name="Sorensen T."/>
            <person name="Nielsen M.R."/>
            <person name="Sondergaard T.E."/>
            <person name="Sorensen J.L."/>
            <person name="Fitzpatrick D.A."/>
            <person name="Frisvad J.C."/>
            <person name="Nielsen K.L."/>
        </authorList>
    </citation>
    <scope>NUCLEOTIDE SEQUENCE [LARGE SCALE GENOMIC DNA]</scope>
    <source>
        <strain evidence="4 5">IBT 35679</strain>
    </source>
</reference>
<dbReference type="InterPro" id="IPR013149">
    <property type="entry name" value="ADH-like_C"/>
</dbReference>
<accession>A0AAD6GHU8</accession>
<dbReference type="CDD" id="cd08249">
    <property type="entry name" value="enoyl_reductase_like"/>
    <property type="match status" value="1"/>
</dbReference>
<dbReference type="Gene3D" id="3.90.180.10">
    <property type="entry name" value="Medium-chain alcohol dehydrogenases, catalytic domain"/>
    <property type="match status" value="1"/>
</dbReference>
<dbReference type="InterPro" id="IPR047122">
    <property type="entry name" value="Trans-enoyl_RdTase-like"/>
</dbReference>
<dbReference type="InterPro" id="IPR011032">
    <property type="entry name" value="GroES-like_sf"/>
</dbReference>
<organism evidence="4 5">
    <name type="scientific">Penicillium frequentans</name>
    <dbReference type="NCBI Taxonomy" id="3151616"/>
    <lineage>
        <taxon>Eukaryota</taxon>
        <taxon>Fungi</taxon>
        <taxon>Dikarya</taxon>
        <taxon>Ascomycota</taxon>
        <taxon>Pezizomycotina</taxon>
        <taxon>Eurotiomycetes</taxon>
        <taxon>Eurotiomycetidae</taxon>
        <taxon>Eurotiales</taxon>
        <taxon>Aspergillaceae</taxon>
        <taxon>Penicillium</taxon>
    </lineage>
</organism>
<comment type="caution">
    <text evidence="4">The sequence shown here is derived from an EMBL/GenBank/DDBJ whole genome shotgun (WGS) entry which is preliminary data.</text>
</comment>
<dbReference type="InterPro" id="IPR013154">
    <property type="entry name" value="ADH-like_N"/>
</dbReference>
<evidence type="ECO:0000313" key="4">
    <source>
        <dbReference type="EMBL" id="KAJ5546256.1"/>
    </source>
</evidence>
<dbReference type="Gene3D" id="3.40.50.720">
    <property type="entry name" value="NAD(P)-binding Rossmann-like Domain"/>
    <property type="match status" value="1"/>
</dbReference>
<dbReference type="Pfam" id="PF08240">
    <property type="entry name" value="ADH_N"/>
    <property type="match status" value="1"/>
</dbReference>
<evidence type="ECO:0000256" key="2">
    <source>
        <dbReference type="ARBA" id="ARBA00023002"/>
    </source>
</evidence>
<dbReference type="PANTHER" id="PTHR45348:SF2">
    <property type="entry name" value="ZINC-TYPE ALCOHOL DEHYDROGENASE-LIKE PROTEIN C2E1P3.01"/>
    <property type="match status" value="1"/>
</dbReference>
<evidence type="ECO:0000259" key="3">
    <source>
        <dbReference type="SMART" id="SM00829"/>
    </source>
</evidence>
<dbReference type="Pfam" id="PF00107">
    <property type="entry name" value="ADH_zinc_N"/>
    <property type="match status" value="1"/>
</dbReference>
<keyword evidence="2" id="KW-0560">Oxidoreductase</keyword>
<dbReference type="GO" id="GO:0016651">
    <property type="term" value="F:oxidoreductase activity, acting on NAD(P)H"/>
    <property type="evidence" value="ECO:0007669"/>
    <property type="project" value="InterPro"/>
</dbReference>
<name>A0AAD6GHU8_9EURO</name>
<dbReference type="SMART" id="SM00829">
    <property type="entry name" value="PKS_ER"/>
    <property type="match status" value="1"/>
</dbReference>
<protein>
    <submittedName>
        <fullName evidence="4">Alcohol dehydrogenase</fullName>
    </submittedName>
</protein>
<keyword evidence="5" id="KW-1185">Reference proteome</keyword>
<dbReference type="InterPro" id="IPR036291">
    <property type="entry name" value="NAD(P)-bd_dom_sf"/>
</dbReference>
<dbReference type="InterPro" id="IPR020843">
    <property type="entry name" value="ER"/>
</dbReference>
<comment type="similarity">
    <text evidence="1">Belongs to the zinc-containing alcohol dehydrogenase family.</text>
</comment>
<sequence>MSSFINEAAWLQSADSRSVQVGPGPAPNPSEDEVVIKVAYAAVNPVDWKIQDAPGGLIEYPFIFGTDVAGSVVQVGSKVTQFKVGQRVIGHCDGLLSKKATNMGFQLYSTCNVHLVSPVPDSLPLVNAAVLPISVDTAVTALYVQLDLPLPSLAPSATGKKILLWGGASSVGSSAIQLAVASGLEVVTTASSANHEYVKSLGASYVFDYKDFSAVDQIISLLKPGDYIVDCIASKETQTTCGDILQKIGGGKLPVVNYPEGPFPDNVTPAMVICLDPGFSAAHVGDAIWHKFIPSALAAGKFQAKPDPHLIQGGLSKVQEGIDLMREGVSAKKLVIEISTE</sequence>
<proteinExistence type="inferred from homology"/>